<evidence type="ECO:0000256" key="4">
    <source>
        <dbReference type="ARBA" id="ARBA00023136"/>
    </source>
</evidence>
<feature type="transmembrane region" description="Helical" evidence="5">
    <location>
        <begin position="411"/>
        <end position="430"/>
    </location>
</feature>
<feature type="transmembrane region" description="Helical" evidence="5">
    <location>
        <begin position="354"/>
        <end position="373"/>
    </location>
</feature>
<keyword evidence="3 5" id="KW-1133">Transmembrane helix</keyword>
<feature type="transmembrane region" description="Helical" evidence="5">
    <location>
        <begin position="68"/>
        <end position="90"/>
    </location>
</feature>
<dbReference type="Pfam" id="PF13520">
    <property type="entry name" value="AA_permease_2"/>
    <property type="match status" value="1"/>
</dbReference>
<dbReference type="EMBL" id="AZEX01000015">
    <property type="protein sequence ID" value="KRL61612.1"/>
    <property type="molecule type" value="Genomic_DNA"/>
</dbReference>
<gene>
    <name evidence="6" type="ORF">FC69_GL000581</name>
</gene>
<dbReference type="STRING" id="1423747.FC69_GL000581"/>
<feature type="transmembrane region" description="Helical" evidence="5">
    <location>
        <begin position="217"/>
        <end position="235"/>
    </location>
</feature>
<dbReference type="PIRSF" id="PIRSF006060">
    <property type="entry name" value="AA_transporter"/>
    <property type="match status" value="1"/>
</dbReference>
<evidence type="ECO:0000256" key="2">
    <source>
        <dbReference type="ARBA" id="ARBA00022692"/>
    </source>
</evidence>
<feature type="transmembrane region" description="Helical" evidence="5">
    <location>
        <begin position="34"/>
        <end position="56"/>
    </location>
</feature>
<feature type="transmembrane region" description="Helical" evidence="5">
    <location>
        <begin position="255"/>
        <end position="276"/>
    </location>
</feature>
<dbReference type="AlphaFoldDB" id="A0A0R1RX55"/>
<feature type="transmembrane region" description="Helical" evidence="5">
    <location>
        <begin position="175"/>
        <end position="197"/>
    </location>
</feature>
<accession>A0A0R1RX55</accession>
<comment type="caution">
    <text evidence="6">The sequence shown here is derived from an EMBL/GenBank/DDBJ whole genome shotgun (WGS) entry which is preliminary data.</text>
</comment>
<dbReference type="GO" id="GO:0016020">
    <property type="term" value="C:membrane"/>
    <property type="evidence" value="ECO:0007669"/>
    <property type="project" value="UniProtKB-SubCell"/>
</dbReference>
<protein>
    <submittedName>
        <fullName evidence="6">APA family basic amino acid polyamine antiporter</fullName>
    </submittedName>
</protein>
<feature type="transmembrane region" description="Helical" evidence="5">
    <location>
        <begin position="379"/>
        <end position="399"/>
    </location>
</feature>
<dbReference type="eggNOG" id="COG0531">
    <property type="taxonomic scope" value="Bacteria"/>
</dbReference>
<proteinExistence type="predicted"/>
<dbReference type="PANTHER" id="PTHR11785">
    <property type="entry name" value="AMINO ACID TRANSPORTER"/>
    <property type="match status" value="1"/>
</dbReference>
<dbReference type="GO" id="GO:0015179">
    <property type="term" value="F:L-amino acid transmembrane transporter activity"/>
    <property type="evidence" value="ECO:0007669"/>
    <property type="project" value="TreeGrafter"/>
</dbReference>
<evidence type="ECO:0000256" key="1">
    <source>
        <dbReference type="ARBA" id="ARBA00004141"/>
    </source>
</evidence>
<feature type="transmembrane region" description="Helical" evidence="5">
    <location>
        <begin position="296"/>
        <end position="318"/>
    </location>
</feature>
<feature type="transmembrane region" description="Helical" evidence="5">
    <location>
        <begin position="111"/>
        <end position="137"/>
    </location>
</feature>
<feature type="transmembrane region" description="Helical" evidence="5">
    <location>
        <begin position="149"/>
        <end position="168"/>
    </location>
</feature>
<keyword evidence="4 5" id="KW-0472">Membrane</keyword>
<dbReference type="Proteomes" id="UP000051264">
    <property type="component" value="Unassembled WGS sequence"/>
</dbReference>
<evidence type="ECO:0000313" key="6">
    <source>
        <dbReference type="EMBL" id="KRL61612.1"/>
    </source>
</evidence>
<dbReference type="FunFam" id="1.20.1740.10:FF:000051">
    <property type="entry name" value="Amino acid permease"/>
    <property type="match status" value="1"/>
</dbReference>
<evidence type="ECO:0000256" key="5">
    <source>
        <dbReference type="SAM" id="Phobius"/>
    </source>
</evidence>
<dbReference type="InterPro" id="IPR002293">
    <property type="entry name" value="AA/rel_permease1"/>
</dbReference>
<dbReference type="PANTHER" id="PTHR11785:SF512">
    <property type="entry name" value="SOBREMESA, ISOFORM B"/>
    <property type="match status" value="1"/>
</dbReference>
<organism evidence="6 7">
    <name type="scientific">Latilactobacillus fuchuensis DSM 14340 = JCM 11249</name>
    <dbReference type="NCBI Taxonomy" id="1423747"/>
    <lineage>
        <taxon>Bacteria</taxon>
        <taxon>Bacillati</taxon>
        <taxon>Bacillota</taxon>
        <taxon>Bacilli</taxon>
        <taxon>Lactobacillales</taxon>
        <taxon>Lactobacillaceae</taxon>
        <taxon>Latilactobacillus</taxon>
    </lineage>
</organism>
<evidence type="ECO:0000256" key="3">
    <source>
        <dbReference type="ARBA" id="ARBA00022989"/>
    </source>
</evidence>
<feature type="transmembrane region" description="Helical" evidence="5">
    <location>
        <begin position="436"/>
        <end position="455"/>
    </location>
</feature>
<reference evidence="6 7" key="1">
    <citation type="journal article" date="2015" name="Genome Announc.">
        <title>Expanding the biotechnology potential of lactobacilli through comparative genomics of 213 strains and associated genera.</title>
        <authorList>
            <person name="Sun Z."/>
            <person name="Harris H.M."/>
            <person name="McCann A."/>
            <person name="Guo C."/>
            <person name="Argimon S."/>
            <person name="Zhang W."/>
            <person name="Yang X."/>
            <person name="Jeffery I.B."/>
            <person name="Cooney J.C."/>
            <person name="Kagawa T.F."/>
            <person name="Liu W."/>
            <person name="Song Y."/>
            <person name="Salvetti E."/>
            <person name="Wrobel A."/>
            <person name="Rasinkangas P."/>
            <person name="Parkhill J."/>
            <person name="Rea M.C."/>
            <person name="O'Sullivan O."/>
            <person name="Ritari J."/>
            <person name="Douillard F.P."/>
            <person name="Paul Ross R."/>
            <person name="Yang R."/>
            <person name="Briner A.E."/>
            <person name="Felis G.E."/>
            <person name="de Vos W.M."/>
            <person name="Barrangou R."/>
            <person name="Klaenhammer T.R."/>
            <person name="Caufield P.W."/>
            <person name="Cui Y."/>
            <person name="Zhang H."/>
            <person name="O'Toole P.W."/>
        </authorList>
    </citation>
    <scope>NUCLEOTIDE SEQUENCE [LARGE SCALE GENOMIC DNA]</scope>
    <source>
        <strain evidence="6 7">DSM 14340</strain>
    </source>
</reference>
<evidence type="ECO:0000313" key="7">
    <source>
        <dbReference type="Proteomes" id="UP000051264"/>
    </source>
</evidence>
<dbReference type="InterPro" id="IPR050598">
    <property type="entry name" value="AminoAcid_Transporter"/>
</dbReference>
<dbReference type="PATRIC" id="fig|1423747.3.peg.594"/>
<keyword evidence="2 5" id="KW-0812">Transmembrane</keyword>
<dbReference type="Gene3D" id="1.20.1740.10">
    <property type="entry name" value="Amino acid/polyamine transporter I"/>
    <property type="match status" value="1"/>
</dbReference>
<name>A0A0R1RX55_9LACO</name>
<comment type="subcellular location">
    <subcellularLocation>
        <location evidence="1">Membrane</location>
        <topology evidence="1">Multi-pass membrane protein</topology>
    </subcellularLocation>
</comment>
<sequence>MLYSIVECNAFFIGKINELRCTGMQNETELKRNVGFFPALSVVMGTVIGAGVFFKASSVSAETGSTSLAMLAWFLGGVITICAGLTGAELAAAIPETGGLTKYIEHIYGDFWGFLAGWAQAFIYFPANIAAISVIFATQLVNLFHLQQSYIVAIAILAAVSILLINCLGAKAGGLLQSVTLVVKLIPIAVIVLFGLMQQGSVDFSLFPVVAGPHHNFLTALGNGLLATLFAYDGWIHVGNIAGELKNPKRDLPGAISLGIGLVMIVYLLINAIFLMTLPINQISGNLNAASDVSTILFGAIGGKLVTIGILISCYGAVNGYIMTGMRIPYAMAVKKELPFNNFFMKLTKEGAPWASGVIEVVVASIMMMLGAFDTITNMLIFVIWTFYCMAFAGVIILRKREPDLYRPYKVPLYPVIPLIALIGGSFILINTLFTQTFLAAIGIVVTLLGIPVYYHTKQRK</sequence>